<feature type="transmembrane region" description="Helical" evidence="1">
    <location>
        <begin position="76"/>
        <end position="97"/>
    </location>
</feature>
<dbReference type="RefSeq" id="XP_067550872.1">
    <property type="nucleotide sequence ID" value="XM_067695256.1"/>
</dbReference>
<protein>
    <submittedName>
        <fullName evidence="2">GOR1</fullName>
    </submittedName>
</protein>
<evidence type="ECO:0000313" key="3">
    <source>
        <dbReference type="Proteomes" id="UP000669133"/>
    </source>
</evidence>
<dbReference type="Proteomes" id="UP000669133">
    <property type="component" value="Unassembled WGS sequence"/>
</dbReference>
<reference evidence="2 3" key="1">
    <citation type="submission" date="2020-12" db="EMBL/GenBank/DDBJ databases">
        <title>Effect of drift, selection, and recombination on the evolution of hybrid genomes in Candida yeast pathogens.</title>
        <authorList>
            <person name="Mixao V."/>
            <person name="Ksiezopolska E."/>
            <person name="Saus E."/>
            <person name="Boekhout T."/>
            <person name="Gacser A."/>
            <person name="Gabaldon T."/>
        </authorList>
    </citation>
    <scope>NUCLEOTIDE SEQUENCE [LARGE SCALE GENOMIC DNA]</scope>
    <source>
        <strain evidence="2 3">BP57</strain>
    </source>
</reference>
<name>A0A8H7ZLF3_9ASCO</name>
<dbReference type="EMBL" id="JAEOAQ010000001">
    <property type="protein sequence ID" value="KAG5421756.1"/>
    <property type="molecule type" value="Genomic_DNA"/>
</dbReference>
<sequence>MSTILRSLLARSRHSRAFRMMMLHELKPVTPEIRTQTRFYSDASTNTPHSKFETTKEFWRKAHIENSKESEKVLKLLRKTGAISILVVFASIGYAAYVEHSHKTDDDVQVIEYIPNLKEDIRYRKKDE</sequence>
<comment type="caution">
    <text evidence="2">The sequence shown here is derived from an EMBL/GenBank/DDBJ whole genome shotgun (WGS) entry which is preliminary data.</text>
</comment>
<keyword evidence="1" id="KW-1133">Transmembrane helix</keyword>
<keyword evidence="3" id="KW-1185">Reference proteome</keyword>
<proteinExistence type="predicted"/>
<dbReference type="OrthoDB" id="4089884at2759"/>
<keyword evidence="1" id="KW-0812">Transmembrane</keyword>
<accession>A0A8H7ZLF3</accession>
<evidence type="ECO:0000256" key="1">
    <source>
        <dbReference type="SAM" id="Phobius"/>
    </source>
</evidence>
<keyword evidence="1" id="KW-0472">Membrane</keyword>
<gene>
    <name evidence="2" type="ORF">I9W82_000848</name>
</gene>
<organism evidence="2 3">
    <name type="scientific">Candida metapsilosis</name>
    <dbReference type="NCBI Taxonomy" id="273372"/>
    <lineage>
        <taxon>Eukaryota</taxon>
        <taxon>Fungi</taxon>
        <taxon>Dikarya</taxon>
        <taxon>Ascomycota</taxon>
        <taxon>Saccharomycotina</taxon>
        <taxon>Pichiomycetes</taxon>
        <taxon>Debaryomycetaceae</taxon>
        <taxon>Candida/Lodderomyces clade</taxon>
        <taxon>Candida</taxon>
    </lineage>
</organism>
<evidence type="ECO:0000313" key="2">
    <source>
        <dbReference type="EMBL" id="KAG5421756.1"/>
    </source>
</evidence>
<dbReference type="AlphaFoldDB" id="A0A8H7ZLF3"/>
<dbReference type="GeneID" id="93649477"/>